<dbReference type="Proteomes" id="UP000236286">
    <property type="component" value="Unassembled WGS sequence"/>
</dbReference>
<name>A0A2J7TKM9_METSI</name>
<comment type="caution">
    <text evidence="1">The sequence shown here is derived from an EMBL/GenBank/DDBJ whole genome shotgun (WGS) entry which is preliminary data.</text>
</comment>
<evidence type="ECO:0000313" key="2">
    <source>
        <dbReference type="Proteomes" id="UP000236286"/>
    </source>
</evidence>
<reference evidence="1 2" key="1">
    <citation type="submission" date="2017-10" db="EMBL/GenBank/DDBJ databases">
        <title>Genome announcement of Methylocella silvestris TVC from permafrost.</title>
        <authorList>
            <person name="Wang J."/>
            <person name="Geng K."/>
            <person name="Ul-Haque F."/>
            <person name="Crombie A.T."/>
            <person name="Street L.E."/>
            <person name="Wookey P.A."/>
            <person name="Murrell J.C."/>
            <person name="Pratscher J."/>
        </authorList>
    </citation>
    <scope>NUCLEOTIDE SEQUENCE [LARGE SCALE GENOMIC DNA]</scope>
    <source>
        <strain evidence="1 2">TVC</strain>
    </source>
</reference>
<sequence>MDHADFGSVQNRDAIDCEGAEQEGAAHVVATSCAWRSAIFAADARELRALRRTIGGKAARGK</sequence>
<accession>A0A2J7TKM9</accession>
<evidence type="ECO:0000313" key="1">
    <source>
        <dbReference type="EMBL" id="PNG27277.1"/>
    </source>
</evidence>
<dbReference type="EMBL" id="PDZR01000002">
    <property type="protein sequence ID" value="PNG27277.1"/>
    <property type="molecule type" value="Genomic_DNA"/>
</dbReference>
<proteinExistence type="predicted"/>
<organism evidence="1 2">
    <name type="scientific">Methylocella silvestris</name>
    <dbReference type="NCBI Taxonomy" id="199596"/>
    <lineage>
        <taxon>Bacteria</taxon>
        <taxon>Pseudomonadati</taxon>
        <taxon>Pseudomonadota</taxon>
        <taxon>Alphaproteobacteria</taxon>
        <taxon>Hyphomicrobiales</taxon>
        <taxon>Beijerinckiaceae</taxon>
        <taxon>Methylocella</taxon>
    </lineage>
</organism>
<dbReference type="AlphaFoldDB" id="A0A2J7TKM9"/>
<protein>
    <submittedName>
        <fullName evidence="1">Uncharacterized protein</fullName>
    </submittedName>
</protein>
<gene>
    <name evidence="1" type="ORF">CR492_04160</name>
</gene>